<feature type="domain" description="NAC" evidence="5">
    <location>
        <begin position="8"/>
        <end position="160"/>
    </location>
</feature>
<dbReference type="AlphaFoldDB" id="A0AAN9R4C4"/>
<keyword evidence="7" id="KW-1185">Reference proteome</keyword>
<sequence>MASESVNLPPGFCFSPTDEELILHFLYSKTSLPCHPNIIPELDLSLLHPWELNGKALSSGNQHYFFTKRKENRSTKNGYWKEIGVTEPIVSSSSDDKVGIKKYLVFNLGEAPQGTETNWVMQEYHICSSGFNTASCGITRGRRKSNQSRSKWVLCKVYEKKRSQSKQDVNCYNDDDDSGTELSWLDEVYMSLDDDLEEIISLPN</sequence>
<protein>
    <recommendedName>
        <fullName evidence="5">NAC domain-containing protein</fullName>
    </recommendedName>
</protein>
<evidence type="ECO:0000256" key="4">
    <source>
        <dbReference type="ARBA" id="ARBA00023242"/>
    </source>
</evidence>
<evidence type="ECO:0000259" key="5">
    <source>
        <dbReference type="PROSITE" id="PS51005"/>
    </source>
</evidence>
<evidence type="ECO:0000256" key="3">
    <source>
        <dbReference type="ARBA" id="ARBA00023163"/>
    </source>
</evidence>
<dbReference type="InterPro" id="IPR003441">
    <property type="entry name" value="NAC-dom"/>
</dbReference>
<dbReference type="SUPFAM" id="SSF101941">
    <property type="entry name" value="NAC domain"/>
    <property type="match status" value="1"/>
</dbReference>
<dbReference type="EMBL" id="JAYMYQ010000001">
    <property type="protein sequence ID" value="KAK7358817.1"/>
    <property type="molecule type" value="Genomic_DNA"/>
</dbReference>
<evidence type="ECO:0000313" key="6">
    <source>
        <dbReference type="EMBL" id="KAK7358817.1"/>
    </source>
</evidence>
<organism evidence="6 7">
    <name type="scientific">Canavalia gladiata</name>
    <name type="common">Sword bean</name>
    <name type="synonym">Dolichos gladiatus</name>
    <dbReference type="NCBI Taxonomy" id="3824"/>
    <lineage>
        <taxon>Eukaryota</taxon>
        <taxon>Viridiplantae</taxon>
        <taxon>Streptophyta</taxon>
        <taxon>Embryophyta</taxon>
        <taxon>Tracheophyta</taxon>
        <taxon>Spermatophyta</taxon>
        <taxon>Magnoliopsida</taxon>
        <taxon>eudicotyledons</taxon>
        <taxon>Gunneridae</taxon>
        <taxon>Pentapetalae</taxon>
        <taxon>rosids</taxon>
        <taxon>fabids</taxon>
        <taxon>Fabales</taxon>
        <taxon>Fabaceae</taxon>
        <taxon>Papilionoideae</taxon>
        <taxon>50 kb inversion clade</taxon>
        <taxon>NPAAA clade</taxon>
        <taxon>indigoferoid/millettioid clade</taxon>
        <taxon>Phaseoleae</taxon>
        <taxon>Canavalia</taxon>
    </lineage>
</organism>
<dbReference type="PROSITE" id="PS51005">
    <property type="entry name" value="NAC"/>
    <property type="match status" value="1"/>
</dbReference>
<dbReference type="GO" id="GO:0048731">
    <property type="term" value="P:system development"/>
    <property type="evidence" value="ECO:0007669"/>
    <property type="project" value="TreeGrafter"/>
</dbReference>
<comment type="caution">
    <text evidence="6">The sequence shown here is derived from an EMBL/GenBank/DDBJ whole genome shotgun (WGS) entry which is preliminary data.</text>
</comment>
<dbReference type="Gene3D" id="2.170.150.80">
    <property type="entry name" value="NAC domain"/>
    <property type="match status" value="1"/>
</dbReference>
<proteinExistence type="predicted"/>
<dbReference type="InterPro" id="IPR036093">
    <property type="entry name" value="NAC_dom_sf"/>
</dbReference>
<evidence type="ECO:0000313" key="7">
    <source>
        <dbReference type="Proteomes" id="UP001367508"/>
    </source>
</evidence>
<keyword evidence="4" id="KW-0539">Nucleus</keyword>
<dbReference type="GO" id="GO:0006355">
    <property type="term" value="P:regulation of DNA-templated transcription"/>
    <property type="evidence" value="ECO:0007669"/>
    <property type="project" value="InterPro"/>
</dbReference>
<keyword evidence="3" id="KW-0804">Transcription</keyword>
<dbReference type="PANTHER" id="PTHR31719">
    <property type="entry name" value="NAC TRANSCRIPTION FACTOR 56"/>
    <property type="match status" value="1"/>
</dbReference>
<accession>A0AAN9R4C4</accession>
<keyword evidence="1" id="KW-0805">Transcription regulation</keyword>
<gene>
    <name evidence="6" type="ORF">VNO77_00757</name>
</gene>
<name>A0AAN9R4C4_CANGL</name>
<dbReference type="Pfam" id="PF02365">
    <property type="entry name" value="NAM"/>
    <property type="match status" value="1"/>
</dbReference>
<reference evidence="6 7" key="1">
    <citation type="submission" date="2024-01" db="EMBL/GenBank/DDBJ databases">
        <title>The genomes of 5 underutilized Papilionoideae crops provide insights into root nodulation and disease resistanc.</title>
        <authorList>
            <person name="Jiang F."/>
        </authorList>
    </citation>
    <scope>NUCLEOTIDE SEQUENCE [LARGE SCALE GENOMIC DNA]</scope>
    <source>
        <strain evidence="6">LVBAO_FW01</strain>
        <tissue evidence="6">Leaves</tissue>
    </source>
</reference>
<evidence type="ECO:0000256" key="2">
    <source>
        <dbReference type="ARBA" id="ARBA00023125"/>
    </source>
</evidence>
<keyword evidence="2" id="KW-0238">DNA-binding</keyword>
<dbReference type="GO" id="GO:0003677">
    <property type="term" value="F:DNA binding"/>
    <property type="evidence" value="ECO:0007669"/>
    <property type="project" value="UniProtKB-KW"/>
</dbReference>
<evidence type="ECO:0000256" key="1">
    <source>
        <dbReference type="ARBA" id="ARBA00023015"/>
    </source>
</evidence>
<dbReference type="Proteomes" id="UP001367508">
    <property type="component" value="Unassembled WGS sequence"/>
</dbReference>
<dbReference type="PANTHER" id="PTHR31719:SF217">
    <property type="entry name" value="NAC TRANSCRIPTION FACTOR-LIKE PROTEIN"/>
    <property type="match status" value="1"/>
</dbReference>